<dbReference type="EMBL" id="OJIN01000054">
    <property type="protein sequence ID" value="SPD72656.1"/>
    <property type="molecule type" value="Genomic_DNA"/>
</dbReference>
<organism evidence="2">
    <name type="scientific">uncultured Desulfobacterium sp</name>
    <dbReference type="NCBI Taxonomy" id="201089"/>
    <lineage>
        <taxon>Bacteria</taxon>
        <taxon>Pseudomonadati</taxon>
        <taxon>Thermodesulfobacteriota</taxon>
        <taxon>Desulfobacteria</taxon>
        <taxon>Desulfobacterales</taxon>
        <taxon>Desulfobacteriaceae</taxon>
        <taxon>Desulfobacterium</taxon>
        <taxon>environmental samples</taxon>
    </lineage>
</organism>
<feature type="domain" description="HicB-like antitoxin of toxin-antitoxin system" evidence="1">
    <location>
        <begin position="6"/>
        <end position="55"/>
    </location>
</feature>
<dbReference type="Pfam" id="PF15919">
    <property type="entry name" value="HicB_lk_antitox"/>
    <property type="match status" value="1"/>
</dbReference>
<accession>A0A445MT69</accession>
<proteinExistence type="predicted"/>
<gene>
    <name evidence="2" type="ORF">PITCH_A1470005</name>
</gene>
<reference evidence="2" key="1">
    <citation type="submission" date="2018-01" db="EMBL/GenBank/DDBJ databases">
        <authorList>
            <person name="Regsiter A."/>
            <person name="William W."/>
        </authorList>
    </citation>
    <scope>NUCLEOTIDE SEQUENCE</scope>
    <source>
        <strain evidence="2">TRIP AH-1</strain>
    </source>
</reference>
<name>A0A445MT69_9BACT</name>
<dbReference type="InterPro" id="IPR035069">
    <property type="entry name" value="TTHA1013/TTHA0281-like"/>
</dbReference>
<dbReference type="AlphaFoldDB" id="A0A445MT69"/>
<dbReference type="Gene3D" id="3.30.160.250">
    <property type="match status" value="1"/>
</dbReference>
<dbReference type="SUPFAM" id="SSF143100">
    <property type="entry name" value="TTHA1013/TTHA0281-like"/>
    <property type="match status" value="1"/>
</dbReference>
<evidence type="ECO:0000313" key="2">
    <source>
        <dbReference type="EMBL" id="SPD72656.1"/>
    </source>
</evidence>
<dbReference type="PANTHER" id="PTHR34504:SF2">
    <property type="entry name" value="UPF0150 PROTEIN SSL0259"/>
    <property type="match status" value="1"/>
</dbReference>
<dbReference type="PANTHER" id="PTHR34504">
    <property type="entry name" value="ANTITOXIN HICB"/>
    <property type="match status" value="1"/>
</dbReference>
<dbReference type="InterPro" id="IPR031807">
    <property type="entry name" value="HicB-like"/>
</dbReference>
<dbReference type="InterPro" id="IPR051404">
    <property type="entry name" value="TA_system_antitoxin"/>
</dbReference>
<sequence length="66" mass="7537">MKYKVNLKKTEEGYSVWVPGLPGCWSQGKTEKEALENIKDALQAYLETVEELTKDNESRYVEIANA</sequence>
<protein>
    <recommendedName>
        <fullName evidence="1">HicB-like antitoxin of toxin-antitoxin system domain-containing protein</fullName>
    </recommendedName>
</protein>
<evidence type="ECO:0000259" key="1">
    <source>
        <dbReference type="Pfam" id="PF15919"/>
    </source>
</evidence>